<dbReference type="CDD" id="cd22887">
    <property type="entry name" value="Atg16_CCD"/>
    <property type="match status" value="1"/>
</dbReference>
<dbReference type="CDD" id="cd00200">
    <property type="entry name" value="WD40"/>
    <property type="match status" value="1"/>
</dbReference>
<dbReference type="GO" id="GO:0005829">
    <property type="term" value="C:cytosol"/>
    <property type="evidence" value="ECO:0007669"/>
    <property type="project" value="UniProtKB-ARBA"/>
</dbReference>
<evidence type="ECO:0000256" key="8">
    <source>
        <dbReference type="ARBA" id="ARBA00022927"/>
    </source>
</evidence>
<keyword evidence="8" id="KW-0653">Protein transport</keyword>
<feature type="repeat" description="WD" evidence="13">
    <location>
        <begin position="553"/>
        <end position="584"/>
    </location>
</feature>
<name>A0A6P6LH31_CARAU</name>
<dbReference type="Gene3D" id="1.20.5.170">
    <property type="match status" value="1"/>
</dbReference>
<dbReference type="GO" id="GO:0016237">
    <property type="term" value="P:microautophagy"/>
    <property type="evidence" value="ECO:0007669"/>
    <property type="project" value="UniProtKB-ARBA"/>
</dbReference>
<evidence type="ECO:0000256" key="10">
    <source>
        <dbReference type="ARBA" id="ARBA00023054"/>
    </source>
</evidence>
<reference evidence="18 19" key="1">
    <citation type="submission" date="2025-04" db="UniProtKB">
        <authorList>
            <consortium name="RefSeq"/>
        </authorList>
    </citation>
    <scope>IDENTIFICATION</scope>
    <source>
        <strain evidence="18 19">Wakin</strain>
        <tissue evidence="18 19">Muscle</tissue>
    </source>
</reference>
<dbReference type="SMART" id="SM00320">
    <property type="entry name" value="WD40"/>
    <property type="match status" value="7"/>
</dbReference>
<dbReference type="Pfam" id="PF08614">
    <property type="entry name" value="ATG16"/>
    <property type="match status" value="1"/>
</dbReference>
<comment type="similarity">
    <text evidence="3">Belongs to the WD repeat ATG16 family.</text>
</comment>
<feature type="domain" description="Autophagy-related protein 16" evidence="16">
    <location>
        <begin position="13"/>
        <end position="203"/>
    </location>
</feature>
<dbReference type="RefSeq" id="XP_026082796.1">
    <property type="nucleotide sequence ID" value="XM_026227011.1"/>
</dbReference>
<dbReference type="PROSITE" id="PS00678">
    <property type="entry name" value="WD_REPEATS_1"/>
    <property type="match status" value="3"/>
</dbReference>
<feature type="region of interest" description="Disordered" evidence="15">
    <location>
        <begin position="244"/>
        <end position="318"/>
    </location>
</feature>
<dbReference type="InterPro" id="IPR001680">
    <property type="entry name" value="WD40_rpt"/>
</dbReference>
<evidence type="ECO:0000256" key="11">
    <source>
        <dbReference type="ARBA" id="ARBA00023136"/>
    </source>
</evidence>
<keyword evidence="9" id="KW-0072">Autophagy</keyword>
<evidence type="ECO:0000256" key="15">
    <source>
        <dbReference type="SAM" id="MobiDB-lite"/>
    </source>
</evidence>
<feature type="repeat" description="WD" evidence="13">
    <location>
        <begin position="586"/>
        <end position="620"/>
    </location>
</feature>
<evidence type="ECO:0000256" key="4">
    <source>
        <dbReference type="ARBA" id="ARBA00022448"/>
    </source>
</evidence>
<dbReference type="Proteomes" id="UP000515129">
    <property type="component" value="Chromosome 40"/>
</dbReference>
<dbReference type="InterPro" id="IPR020472">
    <property type="entry name" value="WD40_PAC1"/>
</dbReference>
<dbReference type="GO" id="GO:0042802">
    <property type="term" value="F:identical protein binding"/>
    <property type="evidence" value="ECO:0007669"/>
    <property type="project" value="UniProtKB-ARBA"/>
</dbReference>
<evidence type="ECO:0000256" key="2">
    <source>
        <dbReference type="ARBA" id="ARBA00004623"/>
    </source>
</evidence>
<dbReference type="InterPro" id="IPR045160">
    <property type="entry name" value="ATG16"/>
</dbReference>
<evidence type="ECO:0000256" key="6">
    <source>
        <dbReference type="ARBA" id="ARBA00022574"/>
    </source>
</evidence>
<proteinExistence type="inferred from homology"/>
<evidence type="ECO:0000256" key="14">
    <source>
        <dbReference type="SAM" id="Coils"/>
    </source>
</evidence>
<evidence type="ECO:0000259" key="16">
    <source>
        <dbReference type="Pfam" id="PF08614"/>
    </source>
</evidence>
<dbReference type="InterPro" id="IPR019775">
    <property type="entry name" value="WD40_repeat_CS"/>
</dbReference>
<dbReference type="FunFam" id="2.130.10.10:FF:000337">
    <property type="entry name" value="ATG16 autophagy related 16-like 1 (S. cerevisiae)"/>
    <property type="match status" value="1"/>
</dbReference>
<evidence type="ECO:0000313" key="17">
    <source>
        <dbReference type="Proteomes" id="UP000515129"/>
    </source>
</evidence>
<dbReference type="RefSeq" id="XP_026082797.1">
    <property type="nucleotide sequence ID" value="XM_026227012.1"/>
</dbReference>
<dbReference type="AlphaFoldDB" id="A0A6P6LH31"/>
<dbReference type="GO" id="GO:0043495">
    <property type="term" value="F:protein-membrane adaptor activity"/>
    <property type="evidence" value="ECO:0007669"/>
    <property type="project" value="TreeGrafter"/>
</dbReference>
<feature type="coiled-coil region" evidence="14">
    <location>
        <begin position="75"/>
        <end position="227"/>
    </location>
</feature>
<feature type="repeat" description="WD" evidence="13">
    <location>
        <begin position="375"/>
        <end position="416"/>
    </location>
</feature>
<sequence length="620" mass="69630">MAGRRVECLWKHHVMEQLKQRDRVQRQAFEEIIHQYNRLLERSDLQVVFSERLQTEKYEHQNRHDLSPGVEGGRSDSLQQEMAQMRIKHQEELTELHKKRGELAQSVIELNNQIQQKDKEIQSNEAKMQEYQHQISHLEGECRDLRNSLADLERANQTLRDEYDALQITFSALEEKLRKTTEDNQELVTRWMAEKAQEANKLNAENEKDTRRRQAKLQKDLAEAAKEPLPIEPDDDIEVLSEDAGKATGETSPSRQTSRTPSRRASQPPPAGLLDSISNIFGLSDSVQPGLVPSDSRRRRSVNSFGSSPESAEVPSSCADVRVPSTALHVFDAHDGEVNAVRFSPGSRLLATGGMDRRVKLWEVASGRCEPKGALTGSNAGITSIEFDSAGSYLLAASNDFASRIWTVDDFRLRHTLTGHSGKVLSARFLLDYTRIVSGSYDRTLKLWDLRSKVCMKTVFAGSSCNDIVCTEQCVMSGHFDKKIRFWDIRSESTVHELELLGRITSLDLNHDRTELLSCSRDDLVKIIDLRSNAVRQTFNAQGFKCGSDFTRVTFSPDGSYVAAGSADGVLYIWNVLTGKLDKTLDKGHSSAINSVSWSPSGVYVASVEKGSKAVLWSDM</sequence>
<dbReference type="GO" id="GO:0000421">
    <property type="term" value="C:autophagosome membrane"/>
    <property type="evidence" value="ECO:0007669"/>
    <property type="project" value="TreeGrafter"/>
</dbReference>
<evidence type="ECO:0000256" key="12">
    <source>
        <dbReference type="ARBA" id="ARBA00076334"/>
    </source>
</evidence>
<evidence type="ECO:0000313" key="18">
    <source>
        <dbReference type="RefSeq" id="XP_026082796.1"/>
    </source>
</evidence>
<dbReference type="PROSITE" id="PS50082">
    <property type="entry name" value="WD_REPEATS_2"/>
    <property type="match status" value="6"/>
</dbReference>
<dbReference type="PANTHER" id="PTHR19878:SF6">
    <property type="entry name" value="AUTOPHAGY-RELATED PROTEIN 16-1"/>
    <property type="match status" value="1"/>
</dbReference>
<keyword evidence="6 13" id="KW-0853">WD repeat</keyword>
<keyword evidence="4" id="KW-0813">Transport</keyword>
<dbReference type="SUPFAM" id="SSF50978">
    <property type="entry name" value="WD40 repeat-like"/>
    <property type="match status" value="1"/>
</dbReference>
<evidence type="ECO:0000256" key="5">
    <source>
        <dbReference type="ARBA" id="ARBA00022490"/>
    </source>
</evidence>
<dbReference type="Gene3D" id="2.130.10.10">
    <property type="entry name" value="YVTN repeat-like/Quinoprotein amine dehydrogenase"/>
    <property type="match status" value="3"/>
</dbReference>
<dbReference type="FunFam" id="2.130.10.10:FF:000607">
    <property type="entry name" value="Autophagy related 16 like 1"/>
    <property type="match status" value="1"/>
</dbReference>
<evidence type="ECO:0000256" key="7">
    <source>
        <dbReference type="ARBA" id="ARBA00022737"/>
    </source>
</evidence>
<evidence type="ECO:0000313" key="19">
    <source>
        <dbReference type="RefSeq" id="XP_026082797.1"/>
    </source>
</evidence>
<evidence type="ECO:0000256" key="3">
    <source>
        <dbReference type="ARBA" id="ARBA00009271"/>
    </source>
</evidence>
<comment type="subcellular location">
    <subcellularLocation>
        <location evidence="1">Cytoplasm</location>
    </subcellularLocation>
    <subcellularLocation>
        <location evidence="2">Preautophagosomal structure membrane</location>
        <topology evidence="2">Peripheral membrane protein</topology>
    </subcellularLocation>
</comment>
<feature type="repeat" description="WD" evidence="13">
    <location>
        <begin position="331"/>
        <end position="372"/>
    </location>
</feature>
<evidence type="ECO:0000256" key="13">
    <source>
        <dbReference type="PROSITE-ProRule" id="PRU00221"/>
    </source>
</evidence>
<gene>
    <name evidence="18 19" type="primary">LOC113058797</name>
</gene>
<dbReference type="GeneTree" id="ENSGT00940000153936"/>
<protein>
    <recommendedName>
        <fullName evidence="12">APG16-like 1</fullName>
    </recommendedName>
</protein>
<dbReference type="GeneID" id="113058797"/>
<keyword evidence="5" id="KW-0963">Cytoplasm</keyword>
<dbReference type="GO" id="GO:0034497">
    <property type="term" value="P:protein localization to phagophore assembly site"/>
    <property type="evidence" value="ECO:0007669"/>
    <property type="project" value="UniProtKB-ARBA"/>
</dbReference>
<evidence type="ECO:0000256" key="1">
    <source>
        <dbReference type="ARBA" id="ARBA00004496"/>
    </source>
</evidence>
<organism evidence="17 18">
    <name type="scientific">Carassius auratus</name>
    <name type="common">Goldfish</name>
    <dbReference type="NCBI Taxonomy" id="7957"/>
    <lineage>
        <taxon>Eukaryota</taxon>
        <taxon>Metazoa</taxon>
        <taxon>Chordata</taxon>
        <taxon>Craniata</taxon>
        <taxon>Vertebrata</taxon>
        <taxon>Euteleostomi</taxon>
        <taxon>Actinopterygii</taxon>
        <taxon>Neopterygii</taxon>
        <taxon>Teleostei</taxon>
        <taxon>Ostariophysi</taxon>
        <taxon>Cypriniformes</taxon>
        <taxon>Cyprinidae</taxon>
        <taxon>Cyprininae</taxon>
        <taxon>Carassius</taxon>
    </lineage>
</organism>
<dbReference type="GO" id="GO:0015031">
    <property type="term" value="P:protein transport"/>
    <property type="evidence" value="ECO:0007669"/>
    <property type="project" value="UniProtKB-KW"/>
</dbReference>
<dbReference type="PRINTS" id="PR00320">
    <property type="entry name" value="GPROTEINBRPT"/>
</dbReference>
<keyword evidence="7" id="KW-0677">Repeat</keyword>
<feature type="repeat" description="WD" evidence="13">
    <location>
        <begin position="417"/>
        <end position="458"/>
    </location>
</feature>
<evidence type="ECO:0000256" key="9">
    <source>
        <dbReference type="ARBA" id="ARBA00023006"/>
    </source>
</evidence>
<feature type="compositionally biased region" description="Low complexity" evidence="15">
    <location>
        <begin position="252"/>
        <end position="266"/>
    </location>
</feature>
<dbReference type="KEGG" id="caua:113058797"/>
<keyword evidence="17" id="KW-1185">Reference proteome</keyword>
<dbReference type="FunFam" id="1.20.5.170:FF:000039">
    <property type="entry name" value="Autophagy-related protein 16-1 isoform 1"/>
    <property type="match status" value="1"/>
</dbReference>
<dbReference type="GO" id="GO:0034045">
    <property type="term" value="C:phagophore assembly site membrane"/>
    <property type="evidence" value="ECO:0007669"/>
    <property type="project" value="UniProtKB-SubCell"/>
</dbReference>
<dbReference type="PROSITE" id="PS50294">
    <property type="entry name" value="WD_REPEATS_REGION"/>
    <property type="match status" value="4"/>
</dbReference>
<dbReference type="InterPro" id="IPR015943">
    <property type="entry name" value="WD40/YVTN_repeat-like_dom_sf"/>
</dbReference>
<dbReference type="Pfam" id="PF00400">
    <property type="entry name" value="WD40"/>
    <property type="match status" value="6"/>
</dbReference>
<dbReference type="InterPro" id="IPR013923">
    <property type="entry name" value="Autophagy-rel_prot_16_dom"/>
</dbReference>
<dbReference type="OrthoDB" id="6262491at2759"/>
<dbReference type="FunFam" id="2.130.10.10:FF:000155">
    <property type="entry name" value="Autophagy-related protein 16-1 isoform 1"/>
    <property type="match status" value="1"/>
</dbReference>
<feature type="repeat" description="WD" evidence="13">
    <location>
        <begin position="475"/>
        <end position="497"/>
    </location>
</feature>
<keyword evidence="11" id="KW-0472">Membrane</keyword>
<dbReference type="GO" id="GO:0034274">
    <property type="term" value="C:Atg12-Atg5-Atg16 complex"/>
    <property type="evidence" value="ECO:0007669"/>
    <property type="project" value="TreeGrafter"/>
</dbReference>
<dbReference type="PANTHER" id="PTHR19878">
    <property type="entry name" value="AUTOPHAGY PROTEIN 16-LIKE"/>
    <property type="match status" value="1"/>
</dbReference>
<accession>A0A6P6LH31</accession>
<dbReference type="InterPro" id="IPR036322">
    <property type="entry name" value="WD40_repeat_dom_sf"/>
</dbReference>
<feature type="compositionally biased region" description="Polar residues" evidence="15">
    <location>
        <begin position="276"/>
        <end position="287"/>
    </location>
</feature>
<keyword evidence="10 14" id="KW-0175">Coiled coil</keyword>